<dbReference type="GO" id="GO:0047296">
    <property type="term" value="F:homospermidine synthase activity"/>
    <property type="evidence" value="ECO:0007669"/>
    <property type="project" value="UniProtKB-EC"/>
</dbReference>
<dbReference type="Pfam" id="PF16653">
    <property type="entry name" value="Sacchrp_dh_C"/>
    <property type="match status" value="1"/>
</dbReference>
<dbReference type="Gene3D" id="3.30.360.30">
    <property type="entry name" value="homospermidine synthase like"/>
    <property type="match status" value="1"/>
</dbReference>
<evidence type="ECO:0000259" key="2">
    <source>
        <dbReference type="Pfam" id="PF16653"/>
    </source>
</evidence>
<feature type="domain" description="Saccharopine dehydrogenase NADP binding" evidence="1">
    <location>
        <begin position="1"/>
        <end position="138"/>
    </location>
</feature>
<organism evidence="3 4">
    <name type="scientific">Variovorax soli</name>
    <dbReference type="NCBI Taxonomy" id="376815"/>
    <lineage>
        <taxon>Bacteria</taxon>
        <taxon>Pseudomonadati</taxon>
        <taxon>Pseudomonadota</taxon>
        <taxon>Betaproteobacteria</taxon>
        <taxon>Burkholderiales</taxon>
        <taxon>Comamonadaceae</taxon>
        <taxon>Variovorax</taxon>
    </lineage>
</organism>
<dbReference type="InterPro" id="IPR023181">
    <property type="entry name" value="Homospermid_syn-like_C"/>
</dbReference>
<evidence type="ECO:0000313" key="3">
    <source>
        <dbReference type="EMBL" id="MDR6536552.1"/>
    </source>
</evidence>
<sequence>MLGFGLVGQATAPLLLRHFDIGPDRIRIVKPSEDSSGVAAELGIEVTVAQVDEGNHAAILGPLLEKGDFLLNLSVNVSSLALIRLCRERGAFYLDTCNEPWPGRYDDPALPLSRRSNYSLREEVLAFRLDKRNGPTAIITQGANPGLASSLVKQALLNMAADLQLETDVPGSYEGWAELARKLGIKVIHIAERDTQAARRRKTPGEFVNTWSVEGFVDEGLQPAELGWGVHERHWPADAVRHGFGSDAAIYLKRPGLGTRVRSWTPLEGPYHGFLVTHAESISIADHLTLREDGEVIYRPTVHYAYHPCDDAVLSLHEVAGKNWQLQKKHRIIREEIVGGTDELGVLLMGGDKGVYWYGSRLTIGQARKLAPYNNATSLQVVAGILGGMAWALRNPDAGVVEPDDLDHRVVLEVALPYLGDLVGVYGAWTPLKDRSPLFHEQTDPEDPWQFINVRVD</sequence>
<protein>
    <submittedName>
        <fullName evidence="3">Homospermidine synthase</fullName>
        <ecNumber evidence="3">2.5.1.44</ecNumber>
    </submittedName>
</protein>
<dbReference type="RefSeq" id="WP_309901669.1">
    <property type="nucleotide sequence ID" value="NZ_JAVDRF010000004.1"/>
</dbReference>
<name>A0ABU1NDP0_9BURK</name>
<keyword evidence="3" id="KW-0808">Transferase</keyword>
<comment type="caution">
    <text evidence="3">The sequence shown here is derived from an EMBL/GenBank/DDBJ whole genome shotgun (WGS) entry which is preliminary data.</text>
</comment>
<dbReference type="InterPro" id="IPR032095">
    <property type="entry name" value="Sacchrp_dh-like_C"/>
</dbReference>
<dbReference type="Gene3D" id="3.40.50.720">
    <property type="entry name" value="NAD(P)-binding Rossmann-like Domain"/>
    <property type="match status" value="1"/>
</dbReference>
<dbReference type="Proteomes" id="UP001184230">
    <property type="component" value="Unassembled WGS sequence"/>
</dbReference>
<dbReference type="InterPro" id="IPR005097">
    <property type="entry name" value="Sacchrp_dh_NADP-bd"/>
</dbReference>
<dbReference type="EC" id="2.5.1.44" evidence="3"/>
<proteinExistence type="predicted"/>
<gene>
    <name evidence="3" type="ORF">J2739_002325</name>
</gene>
<dbReference type="Pfam" id="PF03435">
    <property type="entry name" value="Sacchrp_dh_NADP"/>
    <property type="match status" value="1"/>
</dbReference>
<keyword evidence="4" id="KW-1185">Reference proteome</keyword>
<accession>A0ABU1NDP0</accession>
<evidence type="ECO:0000313" key="4">
    <source>
        <dbReference type="Proteomes" id="UP001184230"/>
    </source>
</evidence>
<feature type="domain" description="Saccharopine dehydrogenase-like C-terminal" evidence="2">
    <location>
        <begin position="142"/>
        <end position="423"/>
    </location>
</feature>
<dbReference type="EMBL" id="JAVDRF010000004">
    <property type="protein sequence ID" value="MDR6536552.1"/>
    <property type="molecule type" value="Genomic_DNA"/>
</dbReference>
<reference evidence="3 4" key="1">
    <citation type="submission" date="2023-07" db="EMBL/GenBank/DDBJ databases">
        <title>Sorghum-associated microbial communities from plants grown in Nebraska, USA.</title>
        <authorList>
            <person name="Schachtman D."/>
        </authorList>
    </citation>
    <scope>NUCLEOTIDE SEQUENCE [LARGE SCALE GENOMIC DNA]</scope>
    <source>
        <strain evidence="3 4">DS1781</strain>
    </source>
</reference>
<evidence type="ECO:0000259" key="1">
    <source>
        <dbReference type="Pfam" id="PF03435"/>
    </source>
</evidence>